<evidence type="ECO:0000313" key="3">
    <source>
        <dbReference type="EMBL" id="KAJ6262328.1"/>
    </source>
</evidence>
<dbReference type="InterPro" id="IPR057511">
    <property type="entry name" value="WH_GDS1"/>
</dbReference>
<feature type="domain" description="GDS1 winged helix" evidence="2">
    <location>
        <begin position="73"/>
        <end position="169"/>
    </location>
</feature>
<gene>
    <name evidence="3" type="ORF">Dda_3135</name>
</gene>
<dbReference type="Pfam" id="PF25318">
    <property type="entry name" value="WHD_GDS1"/>
    <property type="match status" value="1"/>
</dbReference>
<sequence>MPYNTRRKSVSLASLGISVPAVKHQRPSPPADAADQPPSKRVKRVHHEPVIVRPELGPTPPPSPPSHQDQPINYESIDDEIVSVVVRVLERSGNRPHTVRELVNGFGNSSGVALIDNSANPHAIISSRLNTYLKRKDFGADKPCVLDKELITTHPKRTYFFLTNSEHQPIPEFELPMPSRAVVSPAPTDEEDDDRRLRMKAVREEDEDEVQDRRRRRMPSPSPEIDLFDNEDRAHDLDDTTSIFSRDRSGSPSSRNSPPLEGDEQEFSDNAISLSIKHRSASRDLREGVPTPPLAMDDVVQEHEHEHHAPFLGPYNLTAPAMPHPSPIVRPVTPMPPPPAGDGSAIANHKGLEVLTSFRLGGSTEGYSYESWSDLKSPETVNLNELDQLLGGF</sequence>
<dbReference type="AlphaFoldDB" id="A0AAD6NMK2"/>
<feature type="compositionally biased region" description="Low complexity" evidence="1">
    <location>
        <begin position="250"/>
        <end position="259"/>
    </location>
</feature>
<evidence type="ECO:0000256" key="1">
    <source>
        <dbReference type="SAM" id="MobiDB-lite"/>
    </source>
</evidence>
<dbReference type="Proteomes" id="UP001221413">
    <property type="component" value="Unassembled WGS sequence"/>
</dbReference>
<name>A0AAD6NMK2_DREDA</name>
<evidence type="ECO:0000259" key="2">
    <source>
        <dbReference type="Pfam" id="PF25318"/>
    </source>
</evidence>
<comment type="caution">
    <text evidence="3">The sequence shown here is derived from an EMBL/GenBank/DDBJ whole genome shotgun (WGS) entry which is preliminary data.</text>
</comment>
<feature type="region of interest" description="Disordered" evidence="1">
    <location>
        <begin position="1"/>
        <end position="72"/>
    </location>
</feature>
<dbReference type="EMBL" id="JAQGDS010000003">
    <property type="protein sequence ID" value="KAJ6262328.1"/>
    <property type="molecule type" value="Genomic_DNA"/>
</dbReference>
<proteinExistence type="predicted"/>
<feature type="region of interest" description="Disordered" evidence="1">
    <location>
        <begin position="176"/>
        <end position="266"/>
    </location>
</feature>
<protein>
    <recommendedName>
        <fullName evidence="2">GDS1 winged helix domain-containing protein</fullName>
    </recommendedName>
</protein>
<evidence type="ECO:0000313" key="4">
    <source>
        <dbReference type="Proteomes" id="UP001221413"/>
    </source>
</evidence>
<reference evidence="3" key="1">
    <citation type="submission" date="2023-01" db="EMBL/GenBank/DDBJ databases">
        <title>The chitinases involved in constricting ring structure development in the nematode-trapping fungus Drechslerella dactyloides.</title>
        <authorList>
            <person name="Wang R."/>
            <person name="Zhang L."/>
            <person name="Tang P."/>
            <person name="Li S."/>
            <person name="Liang L."/>
        </authorList>
    </citation>
    <scope>NUCLEOTIDE SEQUENCE</scope>
    <source>
        <strain evidence="3">YMF1.00031</strain>
    </source>
</reference>
<accession>A0AAD6NMK2</accession>
<keyword evidence="4" id="KW-1185">Reference proteome</keyword>
<organism evidence="3 4">
    <name type="scientific">Drechslerella dactyloides</name>
    <name type="common">Nematode-trapping fungus</name>
    <name type="synonym">Arthrobotrys dactyloides</name>
    <dbReference type="NCBI Taxonomy" id="74499"/>
    <lineage>
        <taxon>Eukaryota</taxon>
        <taxon>Fungi</taxon>
        <taxon>Dikarya</taxon>
        <taxon>Ascomycota</taxon>
        <taxon>Pezizomycotina</taxon>
        <taxon>Orbiliomycetes</taxon>
        <taxon>Orbiliales</taxon>
        <taxon>Orbiliaceae</taxon>
        <taxon>Drechslerella</taxon>
    </lineage>
</organism>